<evidence type="ECO:0000313" key="3">
    <source>
        <dbReference type="Proteomes" id="UP000578112"/>
    </source>
</evidence>
<dbReference type="Gene3D" id="3.50.50.60">
    <property type="entry name" value="FAD/NAD(P)-binding domain"/>
    <property type="match status" value="1"/>
</dbReference>
<dbReference type="InterPro" id="IPR051704">
    <property type="entry name" value="FAD_aromatic-hydroxylase"/>
</dbReference>
<accession>A0A7W7HV26</accession>
<dbReference type="PANTHER" id="PTHR46865:SF2">
    <property type="entry name" value="MONOOXYGENASE"/>
    <property type="match status" value="1"/>
</dbReference>
<dbReference type="Pfam" id="PF01494">
    <property type="entry name" value="FAD_binding_3"/>
    <property type="match status" value="2"/>
</dbReference>
<feature type="domain" description="FAD-binding" evidence="1">
    <location>
        <begin position="5"/>
        <end position="165"/>
    </location>
</feature>
<dbReference type="SUPFAM" id="SSF51905">
    <property type="entry name" value="FAD/NAD(P)-binding domain"/>
    <property type="match status" value="1"/>
</dbReference>
<dbReference type="PRINTS" id="PR00420">
    <property type="entry name" value="RNGMNOXGNASE"/>
</dbReference>
<sequence>MTNREVLISGAGLAGPALAHQLHRNGFVPTVVERAPALRDGGYKVDIRGAATEVLKRMGLFEAARAADTGMRHVTYVRRDGRQLARLDADLLMGRRGDDLEVMRTDLTRILHDATAADVEYVFGDAVAAMAEDADGVEVTFASGTVRRFALVVGADGLHSATRRMAIGEVPLRHLGAHISIFDVPDDLGLDREEVFYTEPGRMVFAYSTGSGAPTKVGLVFGSESPVLDRSVIEERFAGMGWQVPRFLEVLRGTRDVYFDSLSQIELPRWSAGRVVLLGDAAYCPSPAAGQGTSMALVGAYVLAGELAAAAGEHRAAFGSYEAALRPYVERNLAFGRKMAGDMVPGGRLSLAVRNYGMRTLKYHPLRHQLIERITRPLHEAANAIELPSHPMAPAV</sequence>
<dbReference type="Proteomes" id="UP000578112">
    <property type="component" value="Unassembled WGS sequence"/>
</dbReference>
<reference evidence="2 3" key="1">
    <citation type="submission" date="2020-08" db="EMBL/GenBank/DDBJ databases">
        <title>Sequencing the genomes of 1000 actinobacteria strains.</title>
        <authorList>
            <person name="Klenk H.-P."/>
        </authorList>
    </citation>
    <scope>NUCLEOTIDE SEQUENCE [LARGE SCALE GENOMIC DNA]</scope>
    <source>
        <strain evidence="2 3">DSM 43149</strain>
    </source>
</reference>
<protein>
    <submittedName>
        <fullName evidence="2">2-polyprenyl-6-methoxyphenol hydroxylase-like FAD-dependent oxidoreductase</fullName>
    </submittedName>
</protein>
<name>A0A7W7HV26_9ACTN</name>
<evidence type="ECO:0000259" key="1">
    <source>
        <dbReference type="Pfam" id="PF01494"/>
    </source>
</evidence>
<dbReference type="EMBL" id="JACHNH010000001">
    <property type="protein sequence ID" value="MBB4761186.1"/>
    <property type="molecule type" value="Genomic_DNA"/>
</dbReference>
<proteinExistence type="predicted"/>
<dbReference type="RefSeq" id="WP_184991439.1">
    <property type="nucleotide sequence ID" value="NZ_BOMK01000013.1"/>
</dbReference>
<dbReference type="GO" id="GO:0071949">
    <property type="term" value="F:FAD binding"/>
    <property type="evidence" value="ECO:0007669"/>
    <property type="project" value="InterPro"/>
</dbReference>
<comment type="caution">
    <text evidence="2">The sequence shown here is derived from an EMBL/GenBank/DDBJ whole genome shotgun (WGS) entry which is preliminary data.</text>
</comment>
<organism evidence="2 3">
    <name type="scientific">Actinoplanes digitatis</name>
    <dbReference type="NCBI Taxonomy" id="1868"/>
    <lineage>
        <taxon>Bacteria</taxon>
        <taxon>Bacillati</taxon>
        <taxon>Actinomycetota</taxon>
        <taxon>Actinomycetes</taxon>
        <taxon>Micromonosporales</taxon>
        <taxon>Micromonosporaceae</taxon>
        <taxon>Actinoplanes</taxon>
    </lineage>
</organism>
<feature type="domain" description="FAD-binding" evidence="1">
    <location>
        <begin position="268"/>
        <end position="332"/>
    </location>
</feature>
<dbReference type="AlphaFoldDB" id="A0A7W7HV26"/>
<dbReference type="PANTHER" id="PTHR46865">
    <property type="entry name" value="OXIDOREDUCTASE-RELATED"/>
    <property type="match status" value="1"/>
</dbReference>
<keyword evidence="3" id="KW-1185">Reference proteome</keyword>
<dbReference type="InterPro" id="IPR036188">
    <property type="entry name" value="FAD/NAD-bd_sf"/>
</dbReference>
<evidence type="ECO:0000313" key="2">
    <source>
        <dbReference type="EMBL" id="MBB4761186.1"/>
    </source>
</evidence>
<gene>
    <name evidence="2" type="ORF">BJ971_001742</name>
</gene>
<dbReference type="InterPro" id="IPR002938">
    <property type="entry name" value="FAD-bd"/>
</dbReference>
<dbReference type="Gene3D" id="3.30.9.10">
    <property type="entry name" value="D-Amino Acid Oxidase, subunit A, domain 2"/>
    <property type="match status" value="1"/>
</dbReference>